<dbReference type="OrthoDB" id="9805039at2"/>
<keyword evidence="3" id="KW-0238">DNA-binding</keyword>
<dbReference type="RefSeq" id="WP_006366859.1">
    <property type="nucleotide sequence ID" value="NZ_AASE01000018.1"/>
</dbReference>
<dbReference type="InterPro" id="IPR002059">
    <property type="entry name" value="CSP_DNA-bd"/>
</dbReference>
<dbReference type="Proteomes" id="UP000004162">
    <property type="component" value="Unassembled WGS sequence"/>
</dbReference>
<proteinExistence type="predicted"/>
<dbReference type="PROSITE" id="PS00352">
    <property type="entry name" value="CSD_1"/>
    <property type="match status" value="1"/>
</dbReference>
<sequence length="85" mass="9508">MAISKVKWFDGKKGYGFILNPDGGEDIFVHFSAILSEQSFKVLNQDAEVDFELDTTQKGLQAKNVRDISGISQSEEQHPQIQSYG</sequence>
<dbReference type="PRINTS" id="PR00050">
    <property type="entry name" value="COLDSHOCK"/>
</dbReference>
<dbReference type="InterPro" id="IPR019844">
    <property type="entry name" value="CSD_CS"/>
</dbReference>
<evidence type="ECO:0000313" key="3">
    <source>
        <dbReference type="EMBL" id="EAT58496.1"/>
    </source>
</evidence>
<reference evidence="3 4" key="1">
    <citation type="submission" date="2006-07" db="EMBL/GenBank/DDBJ databases">
        <title>Annotation of the draft genome assembly of Chlorobium ferroxidans DSM 13031.</title>
        <authorList>
            <consortium name="US DOE Joint Genome Institute (JGI-ORNL)"/>
            <person name="Larimer F."/>
            <person name="Land M."/>
            <person name="Hauser L."/>
        </authorList>
    </citation>
    <scope>NUCLEOTIDE SEQUENCE [LARGE SCALE GENOMIC DNA]</scope>
    <source>
        <strain evidence="3 4">DSM 13031</strain>
    </source>
</reference>
<feature type="domain" description="CSD" evidence="2">
    <location>
        <begin position="1"/>
        <end position="67"/>
    </location>
</feature>
<dbReference type="SUPFAM" id="SSF50249">
    <property type="entry name" value="Nucleic acid-binding proteins"/>
    <property type="match status" value="1"/>
</dbReference>
<comment type="caution">
    <text evidence="3">The sequence shown here is derived from an EMBL/GenBank/DDBJ whole genome shotgun (WGS) entry which is preliminary data.</text>
</comment>
<keyword evidence="4" id="KW-1185">Reference proteome</keyword>
<name>Q0YQD1_9CHLB</name>
<evidence type="ECO:0000259" key="2">
    <source>
        <dbReference type="PROSITE" id="PS51857"/>
    </source>
</evidence>
<dbReference type="PROSITE" id="PS51857">
    <property type="entry name" value="CSD_2"/>
    <property type="match status" value="1"/>
</dbReference>
<evidence type="ECO:0000256" key="1">
    <source>
        <dbReference type="RuleBase" id="RU000408"/>
    </source>
</evidence>
<dbReference type="InterPro" id="IPR050181">
    <property type="entry name" value="Cold_shock_domain"/>
</dbReference>
<dbReference type="PANTHER" id="PTHR11544">
    <property type="entry name" value="COLD SHOCK DOMAIN CONTAINING PROTEINS"/>
    <property type="match status" value="1"/>
</dbReference>
<evidence type="ECO:0000313" key="4">
    <source>
        <dbReference type="Proteomes" id="UP000004162"/>
    </source>
</evidence>
<accession>Q0YQD1</accession>
<dbReference type="InterPro" id="IPR011129">
    <property type="entry name" value="CSD"/>
</dbReference>
<protein>
    <submittedName>
        <fullName evidence="3">Cold-shock protein, DNA-binding</fullName>
    </submittedName>
</protein>
<dbReference type="CDD" id="cd04458">
    <property type="entry name" value="CSP_CDS"/>
    <property type="match status" value="1"/>
</dbReference>
<dbReference type="Gene3D" id="2.40.50.140">
    <property type="entry name" value="Nucleic acid-binding proteins"/>
    <property type="match status" value="1"/>
</dbReference>
<dbReference type="GO" id="GO:0003677">
    <property type="term" value="F:DNA binding"/>
    <property type="evidence" value="ECO:0007669"/>
    <property type="project" value="UniProtKB-KW"/>
</dbReference>
<dbReference type="EMBL" id="AASE01000018">
    <property type="protein sequence ID" value="EAT58496.1"/>
    <property type="molecule type" value="Genomic_DNA"/>
</dbReference>
<dbReference type="Pfam" id="PF00313">
    <property type="entry name" value="CSD"/>
    <property type="match status" value="1"/>
</dbReference>
<reference evidence="3 4" key="2">
    <citation type="submission" date="2006-07" db="EMBL/GenBank/DDBJ databases">
        <title>Sequencing of the draft genome and assembly of Chlorobium ferroxidans DSM 13031.</title>
        <authorList>
            <consortium name="US DOE Joint Genome Institute (JGI-PGF)"/>
            <person name="Copeland A."/>
            <person name="Lucas S."/>
            <person name="Lapidus A."/>
            <person name="Barry K."/>
            <person name="Glavina del Rio T."/>
            <person name="Dalin E."/>
            <person name="Tice H."/>
            <person name="Bruce D."/>
            <person name="Pitluck S."/>
            <person name="Richardson P."/>
        </authorList>
    </citation>
    <scope>NUCLEOTIDE SEQUENCE [LARGE SCALE GENOMIC DNA]</scope>
    <source>
        <strain evidence="3 4">DSM 13031</strain>
    </source>
</reference>
<organism evidence="3 4">
    <name type="scientific">Chlorobium ferrooxidans DSM 13031</name>
    <dbReference type="NCBI Taxonomy" id="377431"/>
    <lineage>
        <taxon>Bacteria</taxon>
        <taxon>Pseudomonadati</taxon>
        <taxon>Chlorobiota</taxon>
        <taxon>Chlorobiia</taxon>
        <taxon>Chlorobiales</taxon>
        <taxon>Chlorobiaceae</taxon>
        <taxon>Chlorobium/Pelodictyon group</taxon>
        <taxon>Chlorobium</taxon>
    </lineage>
</organism>
<dbReference type="SMART" id="SM00357">
    <property type="entry name" value="CSP"/>
    <property type="match status" value="1"/>
</dbReference>
<comment type="subcellular location">
    <subcellularLocation>
        <location evidence="1">Cytoplasm</location>
    </subcellularLocation>
</comment>
<dbReference type="AlphaFoldDB" id="Q0YQD1"/>
<dbReference type="GO" id="GO:0005829">
    <property type="term" value="C:cytosol"/>
    <property type="evidence" value="ECO:0007669"/>
    <property type="project" value="UniProtKB-ARBA"/>
</dbReference>
<dbReference type="InterPro" id="IPR012340">
    <property type="entry name" value="NA-bd_OB-fold"/>
</dbReference>
<gene>
    <name evidence="3" type="ORF">CferDRAFT_1072</name>
</gene>